<dbReference type="OrthoDB" id="3793790at2759"/>
<dbReference type="Proteomes" id="UP000800093">
    <property type="component" value="Unassembled WGS sequence"/>
</dbReference>
<gene>
    <name evidence="1" type="ORF">CC78DRAFT_541141</name>
</gene>
<name>A0A9P4KJ27_9PLEO</name>
<evidence type="ECO:0000313" key="2">
    <source>
        <dbReference type="Proteomes" id="UP000800093"/>
    </source>
</evidence>
<comment type="caution">
    <text evidence="1">The sequence shown here is derived from an EMBL/GenBank/DDBJ whole genome shotgun (WGS) entry which is preliminary data.</text>
</comment>
<dbReference type="EMBL" id="ML986588">
    <property type="protein sequence ID" value="KAF2267910.1"/>
    <property type="molecule type" value="Genomic_DNA"/>
</dbReference>
<reference evidence="2" key="1">
    <citation type="journal article" date="2020" name="Stud. Mycol.">
        <title>101 Dothideomycetes genomes: A test case for predicting lifestyles and emergence of pathogens.</title>
        <authorList>
            <person name="Haridas S."/>
            <person name="Albert R."/>
            <person name="Binder M."/>
            <person name="Bloem J."/>
            <person name="LaButti K."/>
            <person name="Salamov A."/>
            <person name="Andreopoulos B."/>
            <person name="Baker S."/>
            <person name="Barry K."/>
            <person name="Bills G."/>
            <person name="Bluhm B."/>
            <person name="Cannon C."/>
            <person name="Castanera R."/>
            <person name="Culley D."/>
            <person name="Daum C."/>
            <person name="Ezra D."/>
            <person name="Gonzalez J."/>
            <person name="Henrissat B."/>
            <person name="Kuo A."/>
            <person name="Liang C."/>
            <person name="Lipzen A."/>
            <person name="Lutzoni F."/>
            <person name="Magnuson J."/>
            <person name="Mondo S."/>
            <person name="Nolan M."/>
            <person name="Ohm R."/>
            <person name="Pangilinan J."/>
            <person name="Park H.-J."/>
            <person name="Ramirez L."/>
            <person name="Alfaro M."/>
            <person name="Sun H."/>
            <person name="Tritt A."/>
            <person name="Yoshinaga Y."/>
            <person name="Zwiers L.-H."/>
            <person name="Turgeon B."/>
            <person name="Goodwin S."/>
            <person name="Spatafora J."/>
            <person name="Crous P."/>
            <person name="Grigoriev I."/>
        </authorList>
    </citation>
    <scope>NUCLEOTIDE SEQUENCE [LARGE SCALE GENOMIC DNA]</scope>
    <source>
        <strain evidence="2">CBS 304.66</strain>
    </source>
</reference>
<dbReference type="AlphaFoldDB" id="A0A9P4KJ27"/>
<protein>
    <submittedName>
        <fullName evidence="1">Uncharacterized protein</fullName>
    </submittedName>
</protein>
<organism evidence="1 2">
    <name type="scientific">Lojkania enalia</name>
    <dbReference type="NCBI Taxonomy" id="147567"/>
    <lineage>
        <taxon>Eukaryota</taxon>
        <taxon>Fungi</taxon>
        <taxon>Dikarya</taxon>
        <taxon>Ascomycota</taxon>
        <taxon>Pezizomycotina</taxon>
        <taxon>Dothideomycetes</taxon>
        <taxon>Pleosporomycetidae</taxon>
        <taxon>Pleosporales</taxon>
        <taxon>Pleosporales incertae sedis</taxon>
        <taxon>Lojkania</taxon>
    </lineage>
</organism>
<proteinExistence type="predicted"/>
<evidence type="ECO:0000313" key="1">
    <source>
        <dbReference type="EMBL" id="KAF2267910.1"/>
    </source>
</evidence>
<sequence>MDEVLTQYERAIRQGRHPLIDILNIKPFPNSASTAIIEIPERQEKVAITALSSTEVYETVLSMWSFISKHSKLIPYLKLGKHGWDEEAHRPAWQGDLDLETGVGHQVEPSDMQKLKKGLMSEQEFRRKYPGVGAHQWPCGCQKPWEEYESEEE</sequence>
<keyword evidence="2" id="KW-1185">Reference proteome</keyword>
<accession>A0A9P4KJ27</accession>